<dbReference type="Proteomes" id="UP000321832">
    <property type="component" value="Unassembled WGS sequence"/>
</dbReference>
<protein>
    <submittedName>
        <fullName evidence="1">DUF3570 domain-containing protein</fullName>
    </submittedName>
</protein>
<comment type="caution">
    <text evidence="1">The sequence shown here is derived from an EMBL/GenBank/DDBJ whole genome shotgun (WGS) entry which is preliminary data.</text>
</comment>
<name>A0A5C6TYD9_9BURK</name>
<dbReference type="EMBL" id="VOPW01000001">
    <property type="protein sequence ID" value="TXC65130.1"/>
    <property type="molecule type" value="Genomic_DNA"/>
</dbReference>
<evidence type="ECO:0000313" key="2">
    <source>
        <dbReference type="Proteomes" id="UP000321832"/>
    </source>
</evidence>
<evidence type="ECO:0000313" key="1">
    <source>
        <dbReference type="EMBL" id="TXC65130.1"/>
    </source>
</evidence>
<proteinExistence type="predicted"/>
<sequence>MAATELRLFAGASGLWQRIAGLFGSLLAMGGAKAIELPENRAEGLYHLYKGGGVTADGPALLVRKSPADKVSLYGSYYVDAVSNASIDVVTTASPFKETRKSYDFGVDYAYRDSMMSLGVYRSKEPDYRADSFSIDVAQEVYGNMTTIALGFTRGVDKVYKSNEPSFADGAKHWQYRLGVTQVLTPRLLASANLEVVSDDGYLGNPYRVARVFGATVPERHPRTRTSRAMKFKVTGDLGDRNAARAEYRYFWDTWDIKAHTLEAGYSRYVGTDWLADGFVRFYKQSAALFYADNATSETLYVSRNRQLSAFRSFGLGGKLSYTARRVPGQYELKIVGSVERIRFNYGNFTDVRNGRAYDFDANLLQLYVTATF</sequence>
<dbReference type="AlphaFoldDB" id="A0A5C6TYD9"/>
<accession>A0A5C6TYD9</accession>
<gene>
    <name evidence="1" type="ORF">FSC37_00185</name>
</gene>
<dbReference type="InterPro" id="IPR021953">
    <property type="entry name" value="DUF3570"/>
</dbReference>
<organism evidence="1 2">
    <name type="scientific">Piscinibacter aquaticus</name>
    <dbReference type="NCBI Taxonomy" id="392597"/>
    <lineage>
        <taxon>Bacteria</taxon>
        <taxon>Pseudomonadati</taxon>
        <taxon>Pseudomonadota</taxon>
        <taxon>Betaproteobacteria</taxon>
        <taxon>Burkholderiales</taxon>
        <taxon>Sphaerotilaceae</taxon>
        <taxon>Piscinibacter</taxon>
    </lineage>
</organism>
<dbReference type="Pfam" id="PF12094">
    <property type="entry name" value="DUF3570"/>
    <property type="match status" value="2"/>
</dbReference>
<keyword evidence="2" id="KW-1185">Reference proteome</keyword>
<reference evidence="1 2" key="1">
    <citation type="submission" date="2019-08" db="EMBL/GenBank/DDBJ databases">
        <authorList>
            <person name="Khan S.A."/>
            <person name="Jeon C.O."/>
            <person name="Jeong S.E."/>
        </authorList>
    </citation>
    <scope>NUCLEOTIDE SEQUENCE [LARGE SCALE GENOMIC DNA]</scope>
    <source>
        <strain evidence="2">IMCC1728</strain>
    </source>
</reference>